<dbReference type="OrthoDB" id="428177at2759"/>
<evidence type="ECO:0000313" key="3">
    <source>
        <dbReference type="EMBL" id="PSN61143.1"/>
    </source>
</evidence>
<evidence type="ECO:0000256" key="1">
    <source>
        <dbReference type="SAM" id="MobiDB-lite"/>
    </source>
</evidence>
<sequence length="639" mass="70012">MYLPGFLTSLVSVASLASIVVADLRTIADNHAFGGVNFPSLQFLQPSYRDEVIRTIVKSNARVIRLFMRGDKDHADAEPEIGGFDRSMLDQFDDTLAAIHRISKGKVKVIIAPHDAHALRGSNNVPCDAYCEKLGGAFLDFYSGMEYREYYKTRLEVFFKHYPSKNFGGASWNTLNQVILGVDVQNQPWSDIWPIVAGEPWLCDIATHLKEELGLGANSIAVITGGISGAQKVGGIQNFPDSAFDCAAIDVIGVHGYFSQGDDVTAGTPWANLFLPNNTITSRADAKGKLLLVEEWSYVNTKFGLNYKKQAVFDQGNALNYRGIPWLYSQLTIQAEGTTSGINILRESSAAIGALQDVLRRAYKARSNFNWSKYLPAPPTGLTNLTALAVNPYVLEQSTCTFGCEGFLCDAADGCQPDLMCKNSVCQKPSDAQPGKIGDDCNSKAVCQEHLRCEDGICQQCSKRATIQPEDPRGARAVSPFRKIIAESDINGQCEHDLADPFRMRPFCALPAPQSSSRRRGNPCHNAAHCDANEYCDWGLCKVCTEGCLGMKCRSNNKCKTGFCNSHGRCDYMGQKKIPMGPGGRASSRNTRRGPGYNVGGRQQQREGGPNRVRDEAMRINIPKEKVMETAKAIPLPTS</sequence>
<feature type="chain" id="PRO_5015468837" description="Glycoside hydrolase" evidence="2">
    <location>
        <begin position="23"/>
        <end position="639"/>
    </location>
</feature>
<dbReference type="Proteomes" id="UP000240883">
    <property type="component" value="Unassembled WGS sequence"/>
</dbReference>
<keyword evidence="2" id="KW-0732">Signal</keyword>
<dbReference type="Gene3D" id="3.20.20.80">
    <property type="entry name" value="Glycosidases"/>
    <property type="match status" value="1"/>
</dbReference>
<protein>
    <recommendedName>
        <fullName evidence="5">Glycoside hydrolase</fullName>
    </recommendedName>
</protein>
<dbReference type="EMBL" id="KZ678145">
    <property type="protein sequence ID" value="PSN61143.1"/>
    <property type="molecule type" value="Genomic_DNA"/>
</dbReference>
<feature type="region of interest" description="Disordered" evidence="1">
    <location>
        <begin position="579"/>
        <end position="616"/>
    </location>
</feature>
<name>A0A2T2N6V1_CORCC</name>
<dbReference type="InterPro" id="IPR017853">
    <property type="entry name" value="GH"/>
</dbReference>
<dbReference type="AlphaFoldDB" id="A0A2T2N6V1"/>
<organism evidence="3 4">
    <name type="scientific">Corynespora cassiicola Philippines</name>
    <dbReference type="NCBI Taxonomy" id="1448308"/>
    <lineage>
        <taxon>Eukaryota</taxon>
        <taxon>Fungi</taxon>
        <taxon>Dikarya</taxon>
        <taxon>Ascomycota</taxon>
        <taxon>Pezizomycotina</taxon>
        <taxon>Dothideomycetes</taxon>
        <taxon>Pleosporomycetidae</taxon>
        <taxon>Pleosporales</taxon>
        <taxon>Corynesporascaceae</taxon>
        <taxon>Corynespora</taxon>
    </lineage>
</organism>
<dbReference type="STRING" id="1448308.A0A2T2N6V1"/>
<dbReference type="SUPFAM" id="SSF51445">
    <property type="entry name" value="(Trans)glycosidases"/>
    <property type="match status" value="1"/>
</dbReference>
<feature type="signal peptide" evidence="2">
    <location>
        <begin position="1"/>
        <end position="22"/>
    </location>
</feature>
<gene>
    <name evidence="3" type="ORF">BS50DRAFT_604143</name>
</gene>
<evidence type="ECO:0000256" key="2">
    <source>
        <dbReference type="SAM" id="SignalP"/>
    </source>
</evidence>
<keyword evidence="4" id="KW-1185">Reference proteome</keyword>
<accession>A0A2T2N6V1</accession>
<evidence type="ECO:0008006" key="5">
    <source>
        <dbReference type="Google" id="ProtNLM"/>
    </source>
</evidence>
<reference evidence="3 4" key="1">
    <citation type="journal article" date="2018" name="Front. Microbiol.">
        <title>Genome-Wide Analysis of Corynespora cassiicola Leaf Fall Disease Putative Effectors.</title>
        <authorList>
            <person name="Lopez D."/>
            <person name="Ribeiro S."/>
            <person name="Label P."/>
            <person name="Fumanal B."/>
            <person name="Venisse J.S."/>
            <person name="Kohler A."/>
            <person name="de Oliveira R.R."/>
            <person name="Labutti K."/>
            <person name="Lipzen A."/>
            <person name="Lail K."/>
            <person name="Bauer D."/>
            <person name="Ohm R.A."/>
            <person name="Barry K.W."/>
            <person name="Spatafora J."/>
            <person name="Grigoriev I.V."/>
            <person name="Martin F.M."/>
            <person name="Pujade-Renaud V."/>
        </authorList>
    </citation>
    <scope>NUCLEOTIDE SEQUENCE [LARGE SCALE GENOMIC DNA]</scope>
    <source>
        <strain evidence="3 4">Philippines</strain>
    </source>
</reference>
<proteinExistence type="predicted"/>
<evidence type="ECO:0000313" key="4">
    <source>
        <dbReference type="Proteomes" id="UP000240883"/>
    </source>
</evidence>